<comment type="similarity">
    <text evidence="4">Belongs to the NAD(P)-dependent epimerase/dehydratase family. UDP-glucuronic acid decarboxylase subfamily.</text>
</comment>
<dbReference type="InterPro" id="IPR036291">
    <property type="entry name" value="NAD(P)-bd_dom_sf"/>
</dbReference>
<dbReference type="InterPro" id="IPR016040">
    <property type="entry name" value="NAD(P)-bd_dom"/>
</dbReference>
<reference evidence="16 17" key="1">
    <citation type="journal article" date="2016" name="Nat. Commun.">
        <title>Thousands of microbial genomes shed light on interconnected biogeochemical processes in an aquifer system.</title>
        <authorList>
            <person name="Anantharaman K."/>
            <person name="Brown C.T."/>
            <person name="Hug L.A."/>
            <person name="Sharon I."/>
            <person name="Castelle C.J."/>
            <person name="Probst A.J."/>
            <person name="Thomas B.C."/>
            <person name="Singh A."/>
            <person name="Wilkins M.J."/>
            <person name="Karaoz U."/>
            <person name="Brodie E.L."/>
            <person name="Williams K.H."/>
            <person name="Hubbard S.S."/>
            <person name="Banfield J.F."/>
        </authorList>
    </citation>
    <scope>NUCLEOTIDE SEQUENCE [LARGE SCALE GENOMIC DNA]</scope>
</reference>
<evidence type="ECO:0000256" key="2">
    <source>
        <dbReference type="ARBA" id="ARBA00004447"/>
    </source>
</evidence>
<dbReference type="EMBL" id="MFNF01000051">
    <property type="protein sequence ID" value="OGH00009.1"/>
    <property type="molecule type" value="Genomic_DNA"/>
</dbReference>
<sequence length="315" mass="35415">MAQKRVMVTGAAGFLGSYLCERLLAQGAKVYGVDCLHTGQLANLKPFEGDSNFEFVEHDIINPLDIQVDQIFNFACPASPPHYQEDPIWTWKTSVLGVMNLVELAMKYNARILHASTSECYGDPLVHPQPESYWGHVNPIGIRSCYDEGKRAAETLLMDAHRFKQADTKFIRIFNTYGPRMRADDGRVVSNFVVQALQGVDLTLYGDGNQTRSFCYAEDLVDVIFLMMAKDNFVGPVNTGNPGEFTMKELASLVLELTGSKSKLTYRPLPQDDPKQRKPDIRLAKEKLGWEPKIPLREGLKKTIAYFDGWLKSQG</sequence>
<dbReference type="GO" id="GO:0042732">
    <property type="term" value="P:D-xylose metabolic process"/>
    <property type="evidence" value="ECO:0007669"/>
    <property type="project" value="InterPro"/>
</dbReference>
<evidence type="ECO:0000313" key="16">
    <source>
        <dbReference type="EMBL" id="OGH00009.1"/>
    </source>
</evidence>
<dbReference type="PANTHER" id="PTHR43078">
    <property type="entry name" value="UDP-GLUCURONIC ACID DECARBOXYLASE-RELATED"/>
    <property type="match status" value="1"/>
</dbReference>
<evidence type="ECO:0000256" key="6">
    <source>
        <dbReference type="ARBA" id="ARBA00022692"/>
    </source>
</evidence>
<evidence type="ECO:0000256" key="14">
    <source>
        <dbReference type="ARBA" id="ARBA00023239"/>
    </source>
</evidence>
<evidence type="ECO:0000256" key="13">
    <source>
        <dbReference type="ARBA" id="ARBA00023180"/>
    </source>
</evidence>
<evidence type="ECO:0000256" key="5">
    <source>
        <dbReference type="ARBA" id="ARBA00012290"/>
    </source>
</evidence>
<keyword evidence="9" id="KW-1133">Transmembrane helix</keyword>
<comment type="pathway">
    <text evidence="3">Nucleotide-sugar biosynthesis; UDP-alpha-D-xylose biosynthesis; UDP-alpha-D-xylose from UDP-alpha-D-glucuronate: step 1/1.</text>
</comment>
<evidence type="ECO:0000256" key="8">
    <source>
        <dbReference type="ARBA" id="ARBA00022968"/>
    </source>
</evidence>
<name>A0A1F6GPI1_9PROT</name>
<dbReference type="Pfam" id="PF16363">
    <property type="entry name" value="GDP_Man_Dehyd"/>
    <property type="match status" value="1"/>
</dbReference>
<keyword evidence="14" id="KW-0456">Lyase</keyword>
<keyword evidence="10" id="KW-0520">NAD</keyword>
<keyword evidence="8" id="KW-0735">Signal-anchor</keyword>
<dbReference type="InterPro" id="IPR044516">
    <property type="entry name" value="UXS-like"/>
</dbReference>
<keyword evidence="6" id="KW-0812">Transmembrane</keyword>
<comment type="subcellular location">
    <subcellularLocation>
        <location evidence="2">Golgi apparatus</location>
        <location evidence="2">Golgi stack membrane</location>
        <topology evidence="2">Single-pass type II membrane protein</topology>
    </subcellularLocation>
</comment>
<dbReference type="PANTHER" id="PTHR43078:SF6">
    <property type="entry name" value="UDP-GLUCURONIC ACID DECARBOXYLASE 1"/>
    <property type="match status" value="1"/>
</dbReference>
<dbReference type="CDD" id="cd05230">
    <property type="entry name" value="UGD_SDR_e"/>
    <property type="match status" value="1"/>
</dbReference>
<evidence type="ECO:0000256" key="10">
    <source>
        <dbReference type="ARBA" id="ARBA00023027"/>
    </source>
</evidence>
<evidence type="ECO:0000256" key="1">
    <source>
        <dbReference type="ARBA" id="ARBA00001911"/>
    </source>
</evidence>
<feature type="domain" description="NAD(P)-binding" evidence="15">
    <location>
        <begin position="7"/>
        <end position="303"/>
    </location>
</feature>
<protein>
    <recommendedName>
        <fullName evidence="5">UDP-glucuronate decarboxylase</fullName>
        <ecNumber evidence="5">4.1.1.35</ecNumber>
    </recommendedName>
</protein>
<evidence type="ECO:0000313" key="17">
    <source>
        <dbReference type="Proteomes" id="UP000177583"/>
    </source>
</evidence>
<accession>A0A1F6GPI1</accession>
<keyword evidence="12" id="KW-0472">Membrane</keyword>
<keyword evidence="13" id="KW-0325">Glycoprotein</keyword>
<proteinExistence type="inferred from homology"/>
<comment type="cofactor">
    <cofactor evidence="1">
        <name>NAD(+)</name>
        <dbReference type="ChEBI" id="CHEBI:57540"/>
    </cofactor>
</comment>
<evidence type="ECO:0000256" key="3">
    <source>
        <dbReference type="ARBA" id="ARBA00005100"/>
    </source>
</evidence>
<dbReference type="EC" id="4.1.1.35" evidence="5"/>
<evidence type="ECO:0000256" key="9">
    <source>
        <dbReference type="ARBA" id="ARBA00022989"/>
    </source>
</evidence>
<dbReference type="AlphaFoldDB" id="A0A1F6GPI1"/>
<dbReference type="FunFam" id="3.40.50.720:FF:000065">
    <property type="entry name" value="UDP-glucuronic acid decarboxylase 1"/>
    <property type="match status" value="1"/>
</dbReference>
<evidence type="ECO:0000256" key="11">
    <source>
        <dbReference type="ARBA" id="ARBA00023034"/>
    </source>
</evidence>
<organism evidence="16 17">
    <name type="scientific">Candidatus Lambdaproteobacteria bacterium RIFOXYD2_FULL_56_26</name>
    <dbReference type="NCBI Taxonomy" id="1817773"/>
    <lineage>
        <taxon>Bacteria</taxon>
        <taxon>Pseudomonadati</taxon>
        <taxon>Pseudomonadota</taxon>
        <taxon>Candidatus Lambdaproteobacteria</taxon>
    </lineage>
</organism>
<dbReference type="GO" id="GO:0005737">
    <property type="term" value="C:cytoplasm"/>
    <property type="evidence" value="ECO:0007669"/>
    <property type="project" value="TreeGrafter"/>
</dbReference>
<keyword evidence="11" id="KW-0333">Golgi apparatus</keyword>
<dbReference type="SUPFAM" id="SSF51735">
    <property type="entry name" value="NAD(P)-binding Rossmann-fold domains"/>
    <property type="match status" value="1"/>
</dbReference>
<evidence type="ECO:0000256" key="4">
    <source>
        <dbReference type="ARBA" id="ARBA00007505"/>
    </source>
</evidence>
<evidence type="ECO:0000259" key="15">
    <source>
        <dbReference type="Pfam" id="PF16363"/>
    </source>
</evidence>
<dbReference type="Proteomes" id="UP000177583">
    <property type="component" value="Unassembled WGS sequence"/>
</dbReference>
<comment type="caution">
    <text evidence="16">The sequence shown here is derived from an EMBL/GenBank/DDBJ whole genome shotgun (WGS) entry which is preliminary data.</text>
</comment>
<dbReference type="Gene3D" id="3.40.50.720">
    <property type="entry name" value="NAD(P)-binding Rossmann-like Domain"/>
    <property type="match status" value="1"/>
</dbReference>
<keyword evidence="7" id="KW-0210">Decarboxylase</keyword>
<evidence type="ECO:0000256" key="7">
    <source>
        <dbReference type="ARBA" id="ARBA00022793"/>
    </source>
</evidence>
<evidence type="ECO:0000256" key="12">
    <source>
        <dbReference type="ARBA" id="ARBA00023136"/>
    </source>
</evidence>
<dbReference type="GO" id="GO:0033320">
    <property type="term" value="P:UDP-D-xylose biosynthetic process"/>
    <property type="evidence" value="ECO:0007669"/>
    <property type="project" value="UniProtKB-UniPathway"/>
</dbReference>
<dbReference type="GO" id="GO:0048040">
    <property type="term" value="F:UDP-glucuronate decarboxylase activity"/>
    <property type="evidence" value="ECO:0007669"/>
    <property type="project" value="UniProtKB-EC"/>
</dbReference>
<dbReference type="GO" id="GO:0070403">
    <property type="term" value="F:NAD+ binding"/>
    <property type="evidence" value="ECO:0007669"/>
    <property type="project" value="InterPro"/>
</dbReference>
<gene>
    <name evidence="16" type="ORF">A2557_01395</name>
</gene>
<dbReference type="UniPathway" id="UPA00796">
    <property type="reaction ID" value="UER00771"/>
</dbReference>